<feature type="transmembrane region" description="Helical" evidence="5">
    <location>
        <begin position="133"/>
        <end position="153"/>
    </location>
</feature>
<evidence type="ECO:0000313" key="7">
    <source>
        <dbReference type="EMBL" id="TWF58657.1"/>
    </source>
</evidence>
<dbReference type="Pfam" id="PF04932">
    <property type="entry name" value="Wzy_C"/>
    <property type="match status" value="1"/>
</dbReference>
<feature type="transmembrane region" description="Helical" evidence="5">
    <location>
        <begin position="386"/>
        <end position="411"/>
    </location>
</feature>
<proteinExistence type="predicted"/>
<evidence type="ECO:0000256" key="1">
    <source>
        <dbReference type="ARBA" id="ARBA00004141"/>
    </source>
</evidence>
<dbReference type="Proteomes" id="UP000320653">
    <property type="component" value="Unassembled WGS sequence"/>
</dbReference>
<reference evidence="7 8" key="1">
    <citation type="submission" date="2019-06" db="EMBL/GenBank/DDBJ databases">
        <title>Sorghum-associated microbial communities from plants grown in Nebraska, USA.</title>
        <authorList>
            <person name="Schachtman D."/>
        </authorList>
    </citation>
    <scope>NUCLEOTIDE SEQUENCE [LARGE SCALE GENOMIC DNA]</scope>
    <source>
        <strain evidence="7 8">1225</strain>
    </source>
</reference>
<keyword evidence="4 5" id="KW-0472">Membrane</keyword>
<feature type="transmembrane region" description="Helical" evidence="5">
    <location>
        <begin position="93"/>
        <end position="113"/>
    </location>
</feature>
<feature type="domain" description="O-antigen ligase-related" evidence="6">
    <location>
        <begin position="270"/>
        <end position="369"/>
    </location>
</feature>
<evidence type="ECO:0000259" key="6">
    <source>
        <dbReference type="Pfam" id="PF04932"/>
    </source>
</evidence>
<keyword evidence="2 5" id="KW-0812">Transmembrane</keyword>
<name>A0A561R7R4_9HYPH</name>
<dbReference type="EMBL" id="VIWP01000001">
    <property type="protein sequence ID" value="TWF58657.1"/>
    <property type="molecule type" value="Genomic_DNA"/>
</dbReference>
<evidence type="ECO:0000313" key="8">
    <source>
        <dbReference type="Proteomes" id="UP000320653"/>
    </source>
</evidence>
<organism evidence="7 8">
    <name type="scientific">Neorhizobium alkalisoli</name>
    <dbReference type="NCBI Taxonomy" id="528178"/>
    <lineage>
        <taxon>Bacteria</taxon>
        <taxon>Pseudomonadati</taxon>
        <taxon>Pseudomonadota</taxon>
        <taxon>Alphaproteobacteria</taxon>
        <taxon>Hyphomicrobiales</taxon>
        <taxon>Rhizobiaceae</taxon>
        <taxon>Rhizobium/Agrobacterium group</taxon>
        <taxon>Neorhizobium</taxon>
    </lineage>
</organism>
<feature type="transmembrane region" description="Helical" evidence="5">
    <location>
        <begin position="159"/>
        <end position="177"/>
    </location>
</feature>
<protein>
    <recommendedName>
        <fullName evidence="6">O-antigen ligase-related domain-containing protein</fullName>
    </recommendedName>
</protein>
<keyword evidence="8" id="KW-1185">Reference proteome</keyword>
<feature type="transmembrane region" description="Helical" evidence="5">
    <location>
        <begin position="308"/>
        <end position="325"/>
    </location>
</feature>
<dbReference type="AlphaFoldDB" id="A0A561R7R4"/>
<evidence type="ECO:0000256" key="3">
    <source>
        <dbReference type="ARBA" id="ARBA00022989"/>
    </source>
</evidence>
<evidence type="ECO:0000256" key="5">
    <source>
        <dbReference type="SAM" id="Phobius"/>
    </source>
</evidence>
<dbReference type="InterPro" id="IPR007016">
    <property type="entry name" value="O-antigen_ligase-rel_domated"/>
</dbReference>
<evidence type="ECO:0000256" key="4">
    <source>
        <dbReference type="ARBA" id="ARBA00023136"/>
    </source>
</evidence>
<evidence type="ECO:0000256" key="2">
    <source>
        <dbReference type="ARBA" id="ARBA00022692"/>
    </source>
</evidence>
<gene>
    <name evidence="7" type="ORF">FHW37_101461</name>
</gene>
<dbReference type="RefSeq" id="WP_246690637.1">
    <property type="nucleotide sequence ID" value="NZ_VIWP01000001.1"/>
</dbReference>
<accession>A0A561R7R4</accession>
<comment type="caution">
    <text evidence="7">The sequence shown here is derived from an EMBL/GenBank/DDBJ whole genome shotgun (WGS) entry which is preliminary data.</text>
</comment>
<feature type="transmembrane region" description="Helical" evidence="5">
    <location>
        <begin position="189"/>
        <end position="209"/>
    </location>
</feature>
<keyword evidence="3 5" id="KW-1133">Transmembrane helix</keyword>
<dbReference type="GO" id="GO:0016020">
    <property type="term" value="C:membrane"/>
    <property type="evidence" value="ECO:0007669"/>
    <property type="project" value="UniProtKB-SubCell"/>
</dbReference>
<feature type="transmembrane region" description="Helical" evidence="5">
    <location>
        <begin position="237"/>
        <end position="258"/>
    </location>
</feature>
<sequence length="472" mass="50812">MTDMASPPGRISSGTSAGILPILFKLPGWMMAALLFALVLAMAPVAGSLARPVFAAGCIAVGCYAWRQSPHSHLQTVFFLFCFAPFARRVVDYYAGFDSIGIMLIGPLATILIPTPRLIRLIDGRTNPFEKGLAPITVVLICVAYAAFISLFKGAWMDASAGALKWFAPLIYAMVLIETGDRDRLIDAAAQIFQIILPIMGLYGVFQYVDPPSWDRYWMEFATTVTAGLPLPYEVRVYSTLNGPASFATITAAGILIVSFLRPPLLAIPAVIPAALALLLSQYRTAWLSLALGILFCTLFAKTRTRSGFILAALALGGMIALTIPEFNDALLARFQSFSEGTQDGSAQERLQEFVILWSEPWSSLFGVGFTVGDPGVAGTMPVDGMIIACWLMMGMMVGFFCLSGFAWACLRMALNAFRSQRASAVVLGGLGCGSLLQMPLANISAAELGLLFWTFAAIACLPEQKSAERDT</sequence>
<comment type="subcellular location">
    <subcellularLocation>
        <location evidence="1">Membrane</location>
        <topology evidence="1">Multi-pass membrane protein</topology>
    </subcellularLocation>
</comment>
<feature type="transmembrane region" description="Helical" evidence="5">
    <location>
        <begin position="286"/>
        <end position="301"/>
    </location>
</feature>